<gene>
    <name evidence="1" type="ORF">G7066_01445</name>
</gene>
<evidence type="ECO:0000313" key="2">
    <source>
        <dbReference type="Proteomes" id="UP000503441"/>
    </source>
</evidence>
<sequence>MDWLLRSNRLAISEIFASSTARKHSTCCQRNVKTIGTQFWGDNIFSNEDRVRHR</sequence>
<protein>
    <submittedName>
        <fullName evidence="1">Uncharacterized protein</fullName>
    </submittedName>
</protein>
<proteinExistence type="predicted"/>
<dbReference type="Proteomes" id="UP000503441">
    <property type="component" value="Chromosome"/>
</dbReference>
<keyword evidence="2" id="KW-1185">Reference proteome</keyword>
<name>A0ABX6JUN7_9MICO</name>
<dbReference type="RefSeq" id="WP_166328489.1">
    <property type="nucleotide sequence ID" value="NZ_CP049933.1"/>
</dbReference>
<organism evidence="1 2">
    <name type="scientific">Leucobacter coleopterorum</name>
    <dbReference type="NCBI Taxonomy" id="2714933"/>
    <lineage>
        <taxon>Bacteria</taxon>
        <taxon>Bacillati</taxon>
        <taxon>Actinomycetota</taxon>
        <taxon>Actinomycetes</taxon>
        <taxon>Micrococcales</taxon>
        <taxon>Microbacteriaceae</taxon>
        <taxon>Leucobacter</taxon>
    </lineage>
</organism>
<reference evidence="1 2" key="1">
    <citation type="submission" date="2020-03" db="EMBL/GenBank/DDBJ databases">
        <title>Leucobacter sp. nov., isolated from beetles.</title>
        <authorList>
            <person name="Hyun D.-W."/>
            <person name="Bae J.-W."/>
        </authorList>
    </citation>
    <scope>NUCLEOTIDE SEQUENCE [LARGE SCALE GENOMIC DNA]</scope>
    <source>
        <strain evidence="1 2">HDW9A</strain>
    </source>
</reference>
<dbReference type="EMBL" id="CP049933">
    <property type="protein sequence ID" value="QIM17701.1"/>
    <property type="molecule type" value="Genomic_DNA"/>
</dbReference>
<accession>A0ABX6JUN7</accession>
<evidence type="ECO:0000313" key="1">
    <source>
        <dbReference type="EMBL" id="QIM17701.1"/>
    </source>
</evidence>